<keyword evidence="9 12" id="KW-0521">NADP</keyword>
<evidence type="ECO:0000256" key="10">
    <source>
        <dbReference type="ARBA" id="ARBA00023002"/>
    </source>
</evidence>
<evidence type="ECO:0000256" key="5">
    <source>
        <dbReference type="ARBA" id="ARBA00007417"/>
    </source>
</evidence>
<comment type="pathway">
    <text evidence="2 12">Cofactor biosynthesis; riboflavin biosynthesis; 5-amino-6-(D-ribitylamino)uracil from GTP: step 2/4.</text>
</comment>
<dbReference type="EMBL" id="JAGETV010000001">
    <property type="protein sequence ID" value="MBO1926053.1"/>
    <property type="molecule type" value="Genomic_DNA"/>
</dbReference>
<comment type="similarity">
    <text evidence="4 12">In the N-terminal section; belongs to the cytidine and deoxycytidylate deaminase family.</text>
</comment>
<dbReference type="PANTHER" id="PTHR38011:SF7">
    <property type="entry name" value="2,5-DIAMINO-6-RIBOSYLAMINO-4(3H)-PYRIMIDINONE 5'-PHOSPHATE REDUCTASE"/>
    <property type="match status" value="1"/>
</dbReference>
<sequence length="373" mass="39835">MQRAIDLAAKGKYSTKPNPAVGCVLVRDKQIIAEGWHQKAGQPHAERVALANAKEKGVEVAGATAYVTLEPCSHHGKTPPCSDGLIEAKVARVVVAMQDPNPLVAGNGIKKIQAAGITVDVGVLETQARALNTGFLQRMQDGLPYVRVKMAASLDGRTAMADGSSQWITGSAAREEVHKMRAQCGAVIMGIGTVLADDPSMTVRLDDATLAEMGLTAEDANPIRVVLDPHLSMPLSAKMLDLPGRTILMTSKHSVEAESPMVEQLLAQNAEIVAVASVEDKLDIESVLHYLADEEQVNDVMVETGAVAAGAFIESGYVNEVHAFIAPVLMGDKARPMFELPSIVNMSDKLQFSITDIDKFGDDVRLILQPKNT</sequence>
<comment type="similarity">
    <text evidence="5 12">In the C-terminal section; belongs to the HTP reductase family.</text>
</comment>
<evidence type="ECO:0000256" key="1">
    <source>
        <dbReference type="ARBA" id="ARBA00002151"/>
    </source>
</evidence>
<evidence type="ECO:0000256" key="2">
    <source>
        <dbReference type="ARBA" id="ARBA00004882"/>
    </source>
</evidence>
<comment type="caution">
    <text evidence="14">The sequence shown here is derived from an EMBL/GenBank/DDBJ whole genome shotgun (WGS) entry which is preliminary data.</text>
</comment>
<dbReference type="SUPFAM" id="SSF53927">
    <property type="entry name" value="Cytidine deaminase-like"/>
    <property type="match status" value="1"/>
</dbReference>
<evidence type="ECO:0000256" key="3">
    <source>
        <dbReference type="ARBA" id="ARBA00004910"/>
    </source>
</evidence>
<reference evidence="14 15" key="1">
    <citation type="submission" date="2021-03" db="EMBL/GenBank/DDBJ databases">
        <title>Thiomicrorhabdus sp.nov.,novel sulfur-oxidizing bacteria isolated from coastal sediment.</title>
        <authorList>
            <person name="Liu X."/>
        </authorList>
    </citation>
    <scope>NUCLEOTIDE SEQUENCE [LARGE SCALE GENOMIC DNA]</scope>
    <source>
        <strain evidence="14 15">6S2-11</strain>
    </source>
</reference>
<proteinExistence type="inferred from homology"/>
<dbReference type="Pfam" id="PF00383">
    <property type="entry name" value="dCMP_cyt_deam_1"/>
    <property type="match status" value="1"/>
</dbReference>
<comment type="catalytic activity">
    <reaction evidence="12">
        <text>5-amino-6-(5-phospho-D-ribitylamino)uracil + NADP(+) = 5-amino-6-(5-phospho-D-ribosylamino)uracil + NADPH + H(+)</text>
        <dbReference type="Rhea" id="RHEA:17845"/>
        <dbReference type="ChEBI" id="CHEBI:15378"/>
        <dbReference type="ChEBI" id="CHEBI:57783"/>
        <dbReference type="ChEBI" id="CHEBI:58349"/>
        <dbReference type="ChEBI" id="CHEBI:58421"/>
        <dbReference type="ChEBI" id="CHEBI:58453"/>
        <dbReference type="EC" id="1.1.1.193"/>
    </reaction>
</comment>
<dbReference type="InterPro" id="IPR011549">
    <property type="entry name" value="RibD_C"/>
</dbReference>
<keyword evidence="12 14" id="KW-0378">Hydrolase</keyword>
<protein>
    <recommendedName>
        <fullName evidence="12">Riboflavin biosynthesis protein RibD</fullName>
    </recommendedName>
    <domain>
        <recommendedName>
            <fullName evidence="12">Diaminohydroxyphosphoribosylaminopyrimidine deaminase</fullName>
            <shortName evidence="12">DRAP deaminase</shortName>
            <ecNumber evidence="12">3.5.4.26</ecNumber>
        </recommendedName>
        <alternativeName>
            <fullName evidence="12">Riboflavin-specific deaminase</fullName>
        </alternativeName>
    </domain>
    <domain>
        <recommendedName>
            <fullName evidence="12">5-amino-6-(5-phosphoribosylamino)uracil reductase</fullName>
            <ecNumber evidence="12">1.1.1.193</ecNumber>
        </recommendedName>
        <alternativeName>
            <fullName evidence="12">HTP reductase</fullName>
        </alternativeName>
    </domain>
</protein>
<dbReference type="PIRSF" id="PIRSF006769">
    <property type="entry name" value="RibD"/>
    <property type="match status" value="1"/>
</dbReference>
<dbReference type="PANTHER" id="PTHR38011">
    <property type="entry name" value="DIHYDROFOLATE REDUCTASE FAMILY PROTEIN (AFU_ORTHOLOGUE AFUA_8G06820)"/>
    <property type="match status" value="1"/>
</dbReference>
<comment type="pathway">
    <text evidence="3 12">Cofactor biosynthesis; riboflavin biosynthesis; 5-amino-6-(D-ribitylamino)uracil from GTP: step 3/4.</text>
</comment>
<dbReference type="Gene3D" id="3.40.430.10">
    <property type="entry name" value="Dihydrofolate Reductase, subunit A"/>
    <property type="match status" value="1"/>
</dbReference>
<dbReference type="InterPro" id="IPR004794">
    <property type="entry name" value="Eubact_RibD"/>
</dbReference>
<accession>A0ABS3Q177</accession>
<dbReference type="InterPro" id="IPR050765">
    <property type="entry name" value="Riboflavin_Biosynth_HTPR"/>
</dbReference>
<dbReference type="EC" id="3.5.4.26" evidence="12"/>
<evidence type="ECO:0000259" key="13">
    <source>
        <dbReference type="PROSITE" id="PS51747"/>
    </source>
</evidence>
<keyword evidence="7 12" id="KW-0479">Metal-binding</keyword>
<evidence type="ECO:0000256" key="11">
    <source>
        <dbReference type="ARBA" id="ARBA00023268"/>
    </source>
</evidence>
<dbReference type="PROSITE" id="PS51747">
    <property type="entry name" value="CYT_DCMP_DEAMINASES_2"/>
    <property type="match status" value="1"/>
</dbReference>
<dbReference type="Proteomes" id="UP000664835">
    <property type="component" value="Unassembled WGS sequence"/>
</dbReference>
<comment type="catalytic activity">
    <reaction evidence="12">
        <text>2,5-diamino-6-hydroxy-4-(5-phosphoribosylamino)-pyrimidine + H2O + H(+) = 5-amino-6-(5-phospho-D-ribosylamino)uracil + NH4(+)</text>
        <dbReference type="Rhea" id="RHEA:21868"/>
        <dbReference type="ChEBI" id="CHEBI:15377"/>
        <dbReference type="ChEBI" id="CHEBI:15378"/>
        <dbReference type="ChEBI" id="CHEBI:28938"/>
        <dbReference type="ChEBI" id="CHEBI:58453"/>
        <dbReference type="ChEBI" id="CHEBI:58614"/>
        <dbReference type="EC" id="3.5.4.26"/>
    </reaction>
</comment>
<dbReference type="InterPro" id="IPR024072">
    <property type="entry name" value="DHFR-like_dom_sf"/>
</dbReference>
<evidence type="ECO:0000256" key="12">
    <source>
        <dbReference type="PIRNR" id="PIRNR006769"/>
    </source>
</evidence>
<evidence type="ECO:0000256" key="7">
    <source>
        <dbReference type="ARBA" id="ARBA00022723"/>
    </source>
</evidence>
<comment type="cofactor">
    <cofactor evidence="12">
        <name>Zn(2+)</name>
        <dbReference type="ChEBI" id="CHEBI:29105"/>
    </cofactor>
    <text evidence="12">Binds 1 zinc ion.</text>
</comment>
<feature type="domain" description="CMP/dCMP-type deaminase" evidence="13">
    <location>
        <begin position="1"/>
        <end position="120"/>
    </location>
</feature>
<dbReference type="InterPro" id="IPR016193">
    <property type="entry name" value="Cytidine_deaminase-like"/>
</dbReference>
<keyword evidence="6 12" id="KW-0686">Riboflavin biosynthesis</keyword>
<keyword evidence="15" id="KW-1185">Reference proteome</keyword>
<dbReference type="InterPro" id="IPR002734">
    <property type="entry name" value="RibDG_C"/>
</dbReference>
<keyword evidence="8 12" id="KW-0862">Zinc</keyword>
<comment type="function">
    <text evidence="1 12">Converts 2,5-diamino-6-(ribosylamino)-4(3h)-pyrimidinone 5'-phosphate into 5-amino-6-(ribosylamino)-2,4(1h,3h)-pyrimidinedione 5'-phosphate.</text>
</comment>
<organism evidence="14 15">
    <name type="scientific">Thiomicrorhabdus marina</name>
    <dbReference type="NCBI Taxonomy" id="2818442"/>
    <lineage>
        <taxon>Bacteria</taxon>
        <taxon>Pseudomonadati</taxon>
        <taxon>Pseudomonadota</taxon>
        <taxon>Gammaproteobacteria</taxon>
        <taxon>Thiotrichales</taxon>
        <taxon>Piscirickettsiaceae</taxon>
        <taxon>Thiomicrorhabdus</taxon>
    </lineage>
</organism>
<dbReference type="PROSITE" id="PS00903">
    <property type="entry name" value="CYT_DCMP_DEAMINASES_1"/>
    <property type="match status" value="1"/>
</dbReference>
<evidence type="ECO:0000256" key="4">
    <source>
        <dbReference type="ARBA" id="ARBA00005259"/>
    </source>
</evidence>
<name>A0ABS3Q177_9GAMM</name>
<dbReference type="GO" id="GO:0008703">
    <property type="term" value="F:5-amino-6-(5-phosphoribosylamino)uracil reductase activity"/>
    <property type="evidence" value="ECO:0007669"/>
    <property type="project" value="UniProtKB-EC"/>
</dbReference>
<dbReference type="InterPro" id="IPR002125">
    <property type="entry name" value="CMP_dCMP_dom"/>
</dbReference>
<dbReference type="GO" id="GO:0008835">
    <property type="term" value="F:diaminohydroxyphosphoribosylaminopyrimidine deaminase activity"/>
    <property type="evidence" value="ECO:0007669"/>
    <property type="project" value="UniProtKB-EC"/>
</dbReference>
<evidence type="ECO:0000313" key="15">
    <source>
        <dbReference type="Proteomes" id="UP000664835"/>
    </source>
</evidence>
<dbReference type="SUPFAM" id="SSF53597">
    <property type="entry name" value="Dihydrofolate reductase-like"/>
    <property type="match status" value="1"/>
</dbReference>
<evidence type="ECO:0000256" key="9">
    <source>
        <dbReference type="ARBA" id="ARBA00022857"/>
    </source>
</evidence>
<evidence type="ECO:0000313" key="14">
    <source>
        <dbReference type="EMBL" id="MBO1926053.1"/>
    </source>
</evidence>
<keyword evidence="10 12" id="KW-0560">Oxidoreductase</keyword>
<evidence type="ECO:0000256" key="6">
    <source>
        <dbReference type="ARBA" id="ARBA00022619"/>
    </source>
</evidence>
<dbReference type="CDD" id="cd01284">
    <property type="entry name" value="Riboflavin_deaminase-reductase"/>
    <property type="match status" value="1"/>
</dbReference>
<keyword evidence="11" id="KW-0511">Multifunctional enzyme</keyword>
<dbReference type="Pfam" id="PF01872">
    <property type="entry name" value="RibD_C"/>
    <property type="match status" value="1"/>
</dbReference>
<dbReference type="Gene3D" id="3.40.140.10">
    <property type="entry name" value="Cytidine Deaminase, domain 2"/>
    <property type="match status" value="1"/>
</dbReference>
<gene>
    <name evidence="14" type="primary">ribD</name>
    <name evidence="14" type="ORF">J3998_00565</name>
</gene>
<evidence type="ECO:0000256" key="8">
    <source>
        <dbReference type="ARBA" id="ARBA00022833"/>
    </source>
</evidence>
<dbReference type="NCBIfam" id="TIGR00227">
    <property type="entry name" value="ribD_Cterm"/>
    <property type="match status" value="1"/>
</dbReference>
<dbReference type="EC" id="1.1.1.193" evidence="12"/>
<dbReference type="InterPro" id="IPR016192">
    <property type="entry name" value="APOBEC/CMP_deaminase_Zn-bd"/>
</dbReference>
<dbReference type="NCBIfam" id="TIGR00326">
    <property type="entry name" value="eubact_ribD"/>
    <property type="match status" value="1"/>
</dbReference>